<gene>
    <name evidence="2" type="ordered locus">MAV_3628</name>
</gene>
<dbReference type="GO" id="GO:0051537">
    <property type="term" value="F:2 iron, 2 sulfur cluster binding"/>
    <property type="evidence" value="ECO:0007669"/>
    <property type="project" value="InterPro"/>
</dbReference>
<protein>
    <recommendedName>
        <fullName evidence="1">Ferric siderophore reductase C-terminal domain-containing protein</fullName>
    </recommendedName>
</protein>
<evidence type="ECO:0000313" key="3">
    <source>
        <dbReference type="Proteomes" id="UP000001574"/>
    </source>
</evidence>
<accession>A0A0H3A3A4</accession>
<feature type="domain" description="Ferric siderophore reductase C-terminal" evidence="1">
    <location>
        <begin position="240"/>
        <end position="260"/>
    </location>
</feature>
<evidence type="ECO:0000259" key="1">
    <source>
        <dbReference type="Pfam" id="PF11575"/>
    </source>
</evidence>
<name>A0A0H3A3A4_MYCA1</name>
<evidence type="ECO:0000313" key="2">
    <source>
        <dbReference type="EMBL" id="ABK68655.1"/>
    </source>
</evidence>
<dbReference type="AlphaFoldDB" id="A0A0H3A3A4"/>
<sequence>MAVTLEKATDKLTLRTSPTVAEQVFDSSSTRRGRRSSRERPADILDISPQLSEVSSYGGFFALTVGGDPAGWRPATECYADGSADLIAATARRYRTRDLRIGASLVHLAHASRLWSPVLGCAIGHGVVPDLGDLHRAATGAQLRLPEPVGRRVTAPHPELLYRLVVDEHLGPLAAGLRVGLAPALLAGNVASALVGAARALLSARPDLRSAIVETTLALLDTGIMSGAGTITGPPLDFRRASCCLFYRLPGGSVCGDCVLDR</sequence>
<dbReference type="EMBL" id="CP000479">
    <property type="protein sequence ID" value="ABK68655.1"/>
    <property type="molecule type" value="Genomic_DNA"/>
</dbReference>
<dbReference type="Proteomes" id="UP000001574">
    <property type="component" value="Chromosome"/>
</dbReference>
<proteinExistence type="predicted"/>
<organism evidence="2 3">
    <name type="scientific">Mycobacterium avium (strain 104)</name>
    <dbReference type="NCBI Taxonomy" id="243243"/>
    <lineage>
        <taxon>Bacteria</taxon>
        <taxon>Bacillati</taxon>
        <taxon>Actinomycetota</taxon>
        <taxon>Actinomycetes</taxon>
        <taxon>Mycobacteriales</taxon>
        <taxon>Mycobacteriaceae</taxon>
        <taxon>Mycobacterium</taxon>
        <taxon>Mycobacterium avium complex (MAC)</taxon>
    </lineage>
</organism>
<dbReference type="Pfam" id="PF11575">
    <property type="entry name" value="FhuF_C"/>
    <property type="match status" value="1"/>
</dbReference>
<dbReference type="HOGENOM" id="CLU_071559_0_0_11"/>
<dbReference type="InterPro" id="IPR024726">
    <property type="entry name" value="FhuF_C"/>
</dbReference>
<reference evidence="2 3" key="1">
    <citation type="submission" date="2006-10" db="EMBL/GenBank/DDBJ databases">
        <authorList>
            <person name="Fleischmann R.D."/>
            <person name="Dodson R.J."/>
            <person name="Haft D.H."/>
            <person name="Merkel J.S."/>
            <person name="Nelson W.C."/>
            <person name="Fraser C.M."/>
        </authorList>
    </citation>
    <scope>NUCLEOTIDE SEQUENCE [LARGE SCALE GENOMIC DNA]</scope>
    <source>
        <strain evidence="2 3">104</strain>
    </source>
</reference>
<dbReference type="KEGG" id="mav:MAV_3628"/>